<dbReference type="Proteomes" id="UP000322214">
    <property type="component" value="Chromosome"/>
</dbReference>
<keyword evidence="2" id="KW-1185">Reference proteome</keyword>
<dbReference type="OrthoDB" id="5287860at2"/>
<evidence type="ECO:0000313" key="1">
    <source>
        <dbReference type="EMBL" id="QEG23796.1"/>
    </source>
</evidence>
<dbReference type="EMBL" id="CP042912">
    <property type="protein sequence ID" value="QEG23796.1"/>
    <property type="molecule type" value="Genomic_DNA"/>
</dbReference>
<dbReference type="KEGG" id="mff:MFFC18_37000"/>
<dbReference type="STRING" id="980251.GCA_001642875_00285"/>
<proteinExistence type="predicted"/>
<dbReference type="SUPFAM" id="SSF56059">
    <property type="entry name" value="Glutathione synthetase ATP-binding domain-like"/>
    <property type="match status" value="1"/>
</dbReference>
<sequence>MLTEPKLIEPGNFETEEHFYPRVLNAHIHPLIHNLMDMGNDRIASRYCHLHPEVDPESVRNLLATVPRYFRWGGCDLFHVTTETGLRQVVVIETNSCPSGQKSMPRLNESIEKAGYDRLLRDSFLEQVGRRKGGPKGDFAVIYDKNHMETSGYASALADLTGDKVWLVPFHENDAGRTVSFDEKGLMHVHHNGEKVPIKAAFRYVTQQPWNRIPIHLTRTLIYNPVLICLSGGRNKLVASKAYDLYNASRQNSGLKIHTPETIWDVSKEEVPMWVQRMGGVAVVKVPYSNAGQGVYTITSAEELDAFMQLNHGYDHYIVQSLIGNSRWSSQSQFGRLFHVGTMPDRKLNLYAADLRFMVGASPKGFFPVAIYARRARKPLTTDLKHGDDSWDMLGTNLSVKNEDGTFSTQPERLLLVDSRDFNRLGFGLDDLIESYMQTVMCIVAIDDMAKSLVNTKGKFRKKLFQSINPDRRFNEEIMF</sequence>
<name>A0A5B9PGS0_9BACT</name>
<dbReference type="AlphaFoldDB" id="A0A5B9PGS0"/>
<evidence type="ECO:0000313" key="2">
    <source>
        <dbReference type="Proteomes" id="UP000322214"/>
    </source>
</evidence>
<protein>
    <submittedName>
        <fullName evidence="1">Uncharacterized protein</fullName>
    </submittedName>
</protein>
<dbReference type="RefSeq" id="WP_087149602.1">
    <property type="nucleotide sequence ID" value="NZ_CP042912.1"/>
</dbReference>
<organism evidence="1 2">
    <name type="scientific">Mariniblastus fucicola</name>
    <dbReference type="NCBI Taxonomy" id="980251"/>
    <lineage>
        <taxon>Bacteria</taxon>
        <taxon>Pseudomonadati</taxon>
        <taxon>Planctomycetota</taxon>
        <taxon>Planctomycetia</taxon>
        <taxon>Pirellulales</taxon>
        <taxon>Pirellulaceae</taxon>
        <taxon>Mariniblastus</taxon>
    </lineage>
</organism>
<reference evidence="1 2" key="1">
    <citation type="submission" date="2019-08" db="EMBL/GenBank/DDBJ databases">
        <title>Deep-cultivation of Planctomycetes and their phenomic and genomic characterization uncovers novel biology.</title>
        <authorList>
            <person name="Wiegand S."/>
            <person name="Jogler M."/>
            <person name="Boedeker C."/>
            <person name="Pinto D."/>
            <person name="Vollmers J."/>
            <person name="Rivas-Marin E."/>
            <person name="Kohn T."/>
            <person name="Peeters S.H."/>
            <person name="Heuer A."/>
            <person name="Rast P."/>
            <person name="Oberbeckmann S."/>
            <person name="Bunk B."/>
            <person name="Jeske O."/>
            <person name="Meyerdierks A."/>
            <person name="Storesund J.E."/>
            <person name="Kallscheuer N."/>
            <person name="Luecker S."/>
            <person name="Lage O.M."/>
            <person name="Pohl T."/>
            <person name="Merkel B.J."/>
            <person name="Hornburger P."/>
            <person name="Mueller R.-W."/>
            <person name="Bruemmer F."/>
            <person name="Labrenz M."/>
            <person name="Spormann A.M."/>
            <person name="Op den Camp H."/>
            <person name="Overmann J."/>
            <person name="Amann R."/>
            <person name="Jetten M.S.M."/>
            <person name="Mascher T."/>
            <person name="Medema M.H."/>
            <person name="Devos D.P."/>
            <person name="Kaster A.-K."/>
            <person name="Ovreas L."/>
            <person name="Rohde M."/>
            <person name="Galperin M.Y."/>
            <person name="Jogler C."/>
        </authorList>
    </citation>
    <scope>NUCLEOTIDE SEQUENCE [LARGE SCALE GENOMIC DNA]</scope>
    <source>
        <strain evidence="1 2">FC18</strain>
    </source>
</reference>
<gene>
    <name evidence="1" type="ORF">MFFC18_37000</name>
</gene>
<accession>A0A5B9PGS0</accession>